<dbReference type="Pfam" id="PF00431">
    <property type="entry name" value="CUB"/>
    <property type="match status" value="1"/>
</dbReference>
<feature type="domain" description="CUB" evidence="4">
    <location>
        <begin position="45"/>
        <end position="173"/>
    </location>
</feature>
<accession>A0AAV2RQV0</accession>
<gene>
    <name evidence="5" type="ORF">MNOR_LOCUS27458</name>
</gene>
<reference evidence="5 6" key="1">
    <citation type="submission" date="2024-05" db="EMBL/GenBank/DDBJ databases">
        <authorList>
            <person name="Wallberg A."/>
        </authorList>
    </citation>
    <scope>NUCLEOTIDE SEQUENCE [LARGE SCALE GENOMIC DNA]</scope>
</reference>
<feature type="signal peptide" evidence="3">
    <location>
        <begin position="1"/>
        <end position="23"/>
    </location>
</feature>
<evidence type="ECO:0000256" key="2">
    <source>
        <dbReference type="PROSITE-ProRule" id="PRU00059"/>
    </source>
</evidence>
<evidence type="ECO:0000259" key="4">
    <source>
        <dbReference type="PROSITE" id="PS01180"/>
    </source>
</evidence>
<dbReference type="EMBL" id="CAXKWB010028908">
    <property type="protein sequence ID" value="CAL4134701.1"/>
    <property type="molecule type" value="Genomic_DNA"/>
</dbReference>
<dbReference type="SUPFAM" id="SSF49854">
    <property type="entry name" value="Spermadhesin, CUB domain"/>
    <property type="match status" value="1"/>
</dbReference>
<dbReference type="PROSITE" id="PS01180">
    <property type="entry name" value="CUB"/>
    <property type="match status" value="1"/>
</dbReference>
<protein>
    <recommendedName>
        <fullName evidence="4">CUB domain-containing protein</fullName>
    </recommendedName>
</protein>
<comment type="caution">
    <text evidence="5">The sequence shown here is derived from an EMBL/GenBank/DDBJ whole genome shotgun (WGS) entry which is preliminary data.</text>
</comment>
<dbReference type="SMART" id="SM00042">
    <property type="entry name" value="CUB"/>
    <property type="match status" value="1"/>
</dbReference>
<dbReference type="Gene3D" id="2.60.120.290">
    <property type="entry name" value="Spermadhesin, CUB domain"/>
    <property type="match status" value="1"/>
</dbReference>
<dbReference type="InterPro" id="IPR035914">
    <property type="entry name" value="Sperma_CUB_dom_sf"/>
</dbReference>
<evidence type="ECO:0000256" key="3">
    <source>
        <dbReference type="SAM" id="SignalP"/>
    </source>
</evidence>
<evidence type="ECO:0000313" key="6">
    <source>
        <dbReference type="Proteomes" id="UP001497623"/>
    </source>
</evidence>
<feature type="chain" id="PRO_5043371257" description="CUB domain-containing protein" evidence="3">
    <location>
        <begin position="24"/>
        <end position="176"/>
    </location>
</feature>
<evidence type="ECO:0000256" key="1">
    <source>
        <dbReference type="ARBA" id="ARBA00023157"/>
    </source>
</evidence>
<keyword evidence="1" id="KW-1015">Disulfide bond</keyword>
<comment type="caution">
    <text evidence="2">Lacks conserved residue(s) required for the propagation of feature annotation.</text>
</comment>
<evidence type="ECO:0000313" key="5">
    <source>
        <dbReference type="EMBL" id="CAL4134701.1"/>
    </source>
</evidence>
<dbReference type="InterPro" id="IPR000859">
    <property type="entry name" value="CUB_dom"/>
</dbReference>
<keyword evidence="6" id="KW-1185">Reference proteome</keyword>
<proteinExistence type="predicted"/>
<dbReference type="Proteomes" id="UP001497623">
    <property type="component" value="Unassembled WGS sequence"/>
</dbReference>
<organism evidence="5 6">
    <name type="scientific">Meganyctiphanes norvegica</name>
    <name type="common">Northern krill</name>
    <name type="synonym">Thysanopoda norvegica</name>
    <dbReference type="NCBI Taxonomy" id="48144"/>
    <lineage>
        <taxon>Eukaryota</taxon>
        <taxon>Metazoa</taxon>
        <taxon>Ecdysozoa</taxon>
        <taxon>Arthropoda</taxon>
        <taxon>Crustacea</taxon>
        <taxon>Multicrustacea</taxon>
        <taxon>Malacostraca</taxon>
        <taxon>Eumalacostraca</taxon>
        <taxon>Eucarida</taxon>
        <taxon>Euphausiacea</taxon>
        <taxon>Euphausiidae</taxon>
        <taxon>Meganyctiphanes</taxon>
    </lineage>
</organism>
<dbReference type="AlphaFoldDB" id="A0AAV2RQV0"/>
<name>A0AAV2RQV0_MEGNR</name>
<keyword evidence="3" id="KW-0732">Signal</keyword>
<sequence length="176" mass="19623">MARYVNVGCISSVIILLLSVTNTNPAILNNPQAFFYPRSSESLDCNASITLDDSLSSTGDFVKTWSSPNFPQNYADDISCTLNITFAESLGSAVMWVSADSRSSISPSMRCQYDYLQYTSKDGYKKTFCDRLEDISITELLFDEESKSAQWKFMSSSLDESTDVGFELTIRALKIN</sequence>